<evidence type="ECO:0000256" key="1">
    <source>
        <dbReference type="SAM" id="Phobius"/>
    </source>
</evidence>
<feature type="transmembrane region" description="Helical" evidence="1">
    <location>
        <begin position="20"/>
        <end position="41"/>
    </location>
</feature>
<accession>A0ABD2BXU7</accession>
<evidence type="ECO:0000313" key="2">
    <source>
        <dbReference type="EMBL" id="KAL2737593.1"/>
    </source>
</evidence>
<keyword evidence="1" id="KW-1133">Transmembrane helix</keyword>
<organism evidence="2 3">
    <name type="scientific">Vespula squamosa</name>
    <name type="common">Southern yellow jacket</name>
    <name type="synonym">Wasp</name>
    <dbReference type="NCBI Taxonomy" id="30214"/>
    <lineage>
        <taxon>Eukaryota</taxon>
        <taxon>Metazoa</taxon>
        <taxon>Ecdysozoa</taxon>
        <taxon>Arthropoda</taxon>
        <taxon>Hexapoda</taxon>
        <taxon>Insecta</taxon>
        <taxon>Pterygota</taxon>
        <taxon>Neoptera</taxon>
        <taxon>Endopterygota</taxon>
        <taxon>Hymenoptera</taxon>
        <taxon>Apocrita</taxon>
        <taxon>Aculeata</taxon>
        <taxon>Vespoidea</taxon>
        <taxon>Vespidae</taxon>
        <taxon>Vespinae</taxon>
        <taxon>Vespula</taxon>
    </lineage>
</organism>
<dbReference type="Proteomes" id="UP001607302">
    <property type="component" value="Unassembled WGS sequence"/>
</dbReference>
<proteinExistence type="predicted"/>
<keyword evidence="3" id="KW-1185">Reference proteome</keyword>
<dbReference type="EMBL" id="JAUDFV010000027">
    <property type="protein sequence ID" value="KAL2737593.1"/>
    <property type="molecule type" value="Genomic_DNA"/>
</dbReference>
<gene>
    <name evidence="2" type="ORF">V1478_001679</name>
</gene>
<keyword evidence="1" id="KW-0472">Membrane</keyword>
<evidence type="ECO:0008006" key="4">
    <source>
        <dbReference type="Google" id="ProtNLM"/>
    </source>
</evidence>
<evidence type="ECO:0000313" key="3">
    <source>
        <dbReference type="Proteomes" id="UP001607302"/>
    </source>
</evidence>
<keyword evidence="1" id="KW-0812">Transmembrane</keyword>
<reference evidence="2 3" key="1">
    <citation type="journal article" date="2024" name="Ann. Entomol. Soc. Am.">
        <title>Genomic analyses of the southern and eastern yellowjacket wasps (Hymenoptera: Vespidae) reveal evolutionary signatures of social life.</title>
        <authorList>
            <person name="Catto M.A."/>
            <person name="Caine P.B."/>
            <person name="Orr S.E."/>
            <person name="Hunt B.G."/>
            <person name="Goodisman M.A.D."/>
        </authorList>
    </citation>
    <scope>NUCLEOTIDE SEQUENCE [LARGE SCALE GENOMIC DNA]</scope>
    <source>
        <strain evidence="2">233</strain>
        <tissue evidence="2">Head and thorax</tissue>
    </source>
</reference>
<protein>
    <recommendedName>
        <fullName evidence="4">ATP synthase F0 subunit 8</fullName>
    </recommendedName>
</protein>
<dbReference type="AlphaFoldDB" id="A0ABD2BXU7"/>
<comment type="caution">
    <text evidence="2">The sequence shown here is derived from an EMBL/GenBank/DDBJ whole genome shotgun (WGS) entry which is preliminary data.</text>
</comment>
<sequence length="79" mass="9456">MKDMEKDRSEPQLYKVLTKYVWKESIMLIGFILTFISQLLISKNLLHHLSTKQEKLIQKCIIKPTYWNENKSSLMQIDL</sequence>
<name>A0ABD2BXU7_VESSQ</name>